<dbReference type="KEGG" id="kbs:EPA93_15715"/>
<dbReference type="PANTHER" id="PTHR39419:SF1">
    <property type="entry name" value="SLL0814 PROTEIN"/>
    <property type="match status" value="1"/>
</dbReference>
<dbReference type="EMBL" id="CP035758">
    <property type="protein sequence ID" value="QBD77362.1"/>
    <property type="molecule type" value="Genomic_DNA"/>
</dbReference>
<evidence type="ECO:0000259" key="2">
    <source>
        <dbReference type="Pfam" id="PF01553"/>
    </source>
</evidence>
<gene>
    <name evidence="3" type="ORF">EPA93_15715</name>
</gene>
<keyword evidence="4" id="KW-1185">Reference proteome</keyword>
<accession>A0A4P6JQE9</accession>
<name>A0A4P6JQE9_KTERU</name>
<feature type="transmembrane region" description="Helical" evidence="1">
    <location>
        <begin position="75"/>
        <end position="98"/>
    </location>
</feature>
<dbReference type="PANTHER" id="PTHR39419">
    <property type="entry name" value="SLL0814 PROTEIN"/>
    <property type="match status" value="1"/>
</dbReference>
<feature type="transmembrane region" description="Helical" evidence="1">
    <location>
        <begin position="148"/>
        <end position="166"/>
    </location>
</feature>
<keyword evidence="1" id="KW-1133">Transmembrane helix</keyword>
<feature type="domain" description="Phospholipid/glycerol acyltransferase" evidence="2">
    <location>
        <begin position="303"/>
        <end position="463"/>
    </location>
</feature>
<feature type="transmembrane region" description="Helical" evidence="1">
    <location>
        <begin position="186"/>
        <end position="207"/>
    </location>
</feature>
<dbReference type="SUPFAM" id="SSF69593">
    <property type="entry name" value="Glycerol-3-phosphate (1)-acyltransferase"/>
    <property type="match status" value="1"/>
</dbReference>
<keyword evidence="1" id="KW-0812">Transmembrane</keyword>
<evidence type="ECO:0000256" key="1">
    <source>
        <dbReference type="SAM" id="Phobius"/>
    </source>
</evidence>
<evidence type="ECO:0000313" key="3">
    <source>
        <dbReference type="EMBL" id="QBD77362.1"/>
    </source>
</evidence>
<dbReference type="InterPro" id="IPR002123">
    <property type="entry name" value="Plipid/glycerol_acylTrfase"/>
</dbReference>
<sequence length="522" mass="58029">MKAVKFLFCCHLAALVFGLGGLLIAMPHPELWDRTAYGAEVFNFGIRYAGSLHILLGAATMLLFGLFFIDTRKTLIFFCASTLISLSMELLGTSTGFPFGPYAYTNFLGGKILGHVPYSIPLSWFYMGFTSFLLAHLLIARTNWSHKSLWSVLGGAYLLTVWDLTLDPSMTNNNLPIHFWVWYTNGLYFGMPISNLLGWSVTGLIYTSVSRVLWRSPLDSKPLVAWLPFGIYAANTCFAIVLNLSSGLILPPVIGILLGLLPASLTLFAPQRPIDGAAFTRFMSHLTVRVASRALVRRKILLTIEGVEWIPQSGPVLIAARHFHHLYDGCILLSGVPRRLHILVAPDWIKQRWLRSVMERACEALAWPILLRAEQLAAYTPAGQGAYSSCEVQHYLRCAVATSIQLLRSGEALVIFPEAYPTIDPIFTPKQSEDAFLPFRAGFARLTELAERDESCRVAIIPAGLHYKHAKRWQVTLRLGQPLFRQDFGSTNKFIEAVEERVHALSTPSTAPAASTEGVMQL</sequence>
<dbReference type="Pfam" id="PF04240">
    <property type="entry name" value="Caroten_synth"/>
    <property type="match status" value="1"/>
</dbReference>
<reference evidence="3 4" key="1">
    <citation type="submission" date="2019-01" db="EMBL/GenBank/DDBJ databases">
        <title>Ktedonosporobacter rubrisoli SCAWS-G2.</title>
        <authorList>
            <person name="Huang Y."/>
            <person name="Yan B."/>
        </authorList>
    </citation>
    <scope>NUCLEOTIDE SEQUENCE [LARGE SCALE GENOMIC DNA]</scope>
    <source>
        <strain evidence="3 4">SCAWS-G2</strain>
    </source>
</reference>
<organism evidence="3 4">
    <name type="scientific">Ktedonosporobacter rubrisoli</name>
    <dbReference type="NCBI Taxonomy" id="2509675"/>
    <lineage>
        <taxon>Bacteria</taxon>
        <taxon>Bacillati</taxon>
        <taxon>Chloroflexota</taxon>
        <taxon>Ktedonobacteria</taxon>
        <taxon>Ktedonobacterales</taxon>
        <taxon>Ktedonosporobacteraceae</taxon>
        <taxon>Ktedonosporobacter</taxon>
    </lineage>
</organism>
<dbReference type="GO" id="GO:0016746">
    <property type="term" value="F:acyltransferase activity"/>
    <property type="evidence" value="ECO:0007669"/>
    <property type="project" value="InterPro"/>
</dbReference>
<protein>
    <submittedName>
        <fullName evidence="3">Carotenoid biosynthesis protein</fullName>
    </submittedName>
</protein>
<dbReference type="InterPro" id="IPR007354">
    <property type="entry name" value="CruF-like"/>
</dbReference>
<dbReference type="Proteomes" id="UP000290365">
    <property type="component" value="Chromosome"/>
</dbReference>
<dbReference type="Pfam" id="PF01553">
    <property type="entry name" value="Acyltransferase"/>
    <property type="match status" value="1"/>
</dbReference>
<keyword evidence="1" id="KW-0472">Membrane</keyword>
<proteinExistence type="predicted"/>
<dbReference type="RefSeq" id="WP_129888419.1">
    <property type="nucleotide sequence ID" value="NZ_CP035758.1"/>
</dbReference>
<feature type="transmembrane region" description="Helical" evidence="1">
    <location>
        <begin position="223"/>
        <end position="242"/>
    </location>
</feature>
<feature type="transmembrane region" description="Helical" evidence="1">
    <location>
        <begin position="49"/>
        <end position="68"/>
    </location>
</feature>
<dbReference type="AlphaFoldDB" id="A0A4P6JQE9"/>
<feature type="transmembrane region" description="Helical" evidence="1">
    <location>
        <begin position="118"/>
        <end position="139"/>
    </location>
</feature>
<feature type="transmembrane region" description="Helical" evidence="1">
    <location>
        <begin position="248"/>
        <end position="269"/>
    </location>
</feature>
<evidence type="ECO:0000313" key="4">
    <source>
        <dbReference type="Proteomes" id="UP000290365"/>
    </source>
</evidence>
<dbReference type="OrthoDB" id="9811293at2"/>